<name>A0A183UYD3_TOXCA</name>
<evidence type="ECO:0000313" key="2">
    <source>
        <dbReference type="Proteomes" id="UP000050794"/>
    </source>
</evidence>
<keyword evidence="2" id="KW-1185">Reference proteome</keyword>
<dbReference type="WBParaSite" id="TCNE_0001350301-mRNA-1">
    <property type="protein sequence ID" value="TCNE_0001350301-mRNA-1"/>
    <property type="gene ID" value="TCNE_0001350301"/>
</dbReference>
<reference evidence="3" key="1">
    <citation type="submission" date="2016-06" db="UniProtKB">
        <authorList>
            <consortium name="WormBaseParasite"/>
        </authorList>
    </citation>
    <scope>IDENTIFICATION</scope>
</reference>
<dbReference type="AlphaFoldDB" id="A0A183UYD3"/>
<dbReference type="Pfam" id="PF03134">
    <property type="entry name" value="TB2_DP1_HVA22"/>
    <property type="match status" value="1"/>
</dbReference>
<accession>A0A183UYD3</accession>
<sequence length="139" mass="16477">MSDKHSDDRGSPTAPSDLVEPKSFVSETELAEVLDPFKEWHPYFMEALYQPRWQWIDSFFKWLQEKCCVRREQALGKKRRIGVPGEREHWLTYWTVFAFFTLQDYYSGWLTASFPPFYLLKVSRNNKVNLQAFTVVAAL</sequence>
<dbReference type="EMBL" id="UYWY01021752">
    <property type="protein sequence ID" value="VDM44824.1"/>
    <property type="molecule type" value="Genomic_DNA"/>
</dbReference>
<gene>
    <name evidence="1" type="ORF">TCNE_LOCUS13503</name>
</gene>
<evidence type="ECO:0000313" key="1">
    <source>
        <dbReference type="EMBL" id="VDM44824.1"/>
    </source>
</evidence>
<proteinExistence type="predicted"/>
<dbReference type="InterPro" id="IPR004345">
    <property type="entry name" value="TB2_DP1_HVA22"/>
</dbReference>
<dbReference type="Proteomes" id="UP000050794">
    <property type="component" value="Unassembled WGS sequence"/>
</dbReference>
<organism evidence="2 3">
    <name type="scientific">Toxocara canis</name>
    <name type="common">Canine roundworm</name>
    <dbReference type="NCBI Taxonomy" id="6265"/>
    <lineage>
        <taxon>Eukaryota</taxon>
        <taxon>Metazoa</taxon>
        <taxon>Ecdysozoa</taxon>
        <taxon>Nematoda</taxon>
        <taxon>Chromadorea</taxon>
        <taxon>Rhabditida</taxon>
        <taxon>Spirurina</taxon>
        <taxon>Ascaridomorpha</taxon>
        <taxon>Ascaridoidea</taxon>
        <taxon>Toxocaridae</taxon>
        <taxon>Toxocara</taxon>
    </lineage>
</organism>
<reference evidence="1 2" key="2">
    <citation type="submission" date="2018-11" db="EMBL/GenBank/DDBJ databases">
        <authorList>
            <consortium name="Pathogen Informatics"/>
        </authorList>
    </citation>
    <scope>NUCLEOTIDE SEQUENCE [LARGE SCALE GENOMIC DNA]</scope>
</reference>
<protein>
    <submittedName>
        <fullName evidence="3">MFS transporter</fullName>
    </submittedName>
</protein>
<evidence type="ECO:0000313" key="3">
    <source>
        <dbReference type="WBParaSite" id="TCNE_0001350301-mRNA-1"/>
    </source>
</evidence>